<protein>
    <submittedName>
        <fullName evidence="1">Uncharacterized protein</fullName>
    </submittedName>
</protein>
<dbReference type="EMBL" id="JAWDGP010003216">
    <property type="protein sequence ID" value="KAK3776405.1"/>
    <property type="molecule type" value="Genomic_DNA"/>
</dbReference>
<dbReference type="AlphaFoldDB" id="A0AAE0ZVN0"/>
<comment type="caution">
    <text evidence="1">The sequence shown here is derived from an EMBL/GenBank/DDBJ whole genome shotgun (WGS) entry which is preliminary data.</text>
</comment>
<sequence length="100" mass="11143">MKGFGTFPRLYPANLFVMLNGTVVPSSKVNMSRGDVVAAQGHIPPDEYNKLLQMKHYGKLAPQIFHGYNTVDGFFPLWSSVPYAYSTAMLALSRFNQIQG</sequence>
<evidence type="ECO:0000313" key="1">
    <source>
        <dbReference type="EMBL" id="KAK3776405.1"/>
    </source>
</evidence>
<organism evidence="1 2">
    <name type="scientific">Elysia crispata</name>
    <name type="common">lettuce slug</name>
    <dbReference type="NCBI Taxonomy" id="231223"/>
    <lineage>
        <taxon>Eukaryota</taxon>
        <taxon>Metazoa</taxon>
        <taxon>Spiralia</taxon>
        <taxon>Lophotrochozoa</taxon>
        <taxon>Mollusca</taxon>
        <taxon>Gastropoda</taxon>
        <taxon>Heterobranchia</taxon>
        <taxon>Euthyneura</taxon>
        <taxon>Panpulmonata</taxon>
        <taxon>Sacoglossa</taxon>
        <taxon>Placobranchoidea</taxon>
        <taxon>Plakobranchidae</taxon>
        <taxon>Elysia</taxon>
    </lineage>
</organism>
<dbReference type="Proteomes" id="UP001283361">
    <property type="component" value="Unassembled WGS sequence"/>
</dbReference>
<reference evidence="1" key="1">
    <citation type="journal article" date="2023" name="G3 (Bethesda)">
        <title>A reference genome for the long-term kleptoplast-retaining sea slug Elysia crispata morphotype clarki.</title>
        <authorList>
            <person name="Eastman K.E."/>
            <person name="Pendleton A.L."/>
            <person name="Shaikh M.A."/>
            <person name="Suttiyut T."/>
            <person name="Ogas R."/>
            <person name="Tomko P."/>
            <person name="Gavelis G."/>
            <person name="Widhalm J.R."/>
            <person name="Wisecaver J.H."/>
        </authorList>
    </citation>
    <scope>NUCLEOTIDE SEQUENCE</scope>
    <source>
        <strain evidence="1">ECLA1</strain>
    </source>
</reference>
<name>A0AAE0ZVN0_9GAST</name>
<proteinExistence type="predicted"/>
<gene>
    <name evidence="1" type="ORF">RRG08_023758</name>
</gene>
<accession>A0AAE0ZVN0</accession>
<keyword evidence="2" id="KW-1185">Reference proteome</keyword>
<evidence type="ECO:0000313" key="2">
    <source>
        <dbReference type="Proteomes" id="UP001283361"/>
    </source>
</evidence>